<reference evidence="2" key="1">
    <citation type="submission" date="2022-07" db="EMBL/GenBank/DDBJ databases">
        <title>Phylogenomic reconstructions and comparative analyses of Kickxellomycotina fungi.</title>
        <authorList>
            <person name="Reynolds N.K."/>
            <person name="Stajich J.E."/>
            <person name="Barry K."/>
            <person name="Grigoriev I.V."/>
            <person name="Crous P."/>
            <person name="Smith M.E."/>
        </authorList>
    </citation>
    <scope>NUCLEOTIDE SEQUENCE</scope>
    <source>
        <strain evidence="2">NBRC 105414</strain>
    </source>
</reference>
<protein>
    <submittedName>
        <fullName evidence="2">Uncharacterized protein</fullName>
    </submittedName>
</protein>
<keyword evidence="1" id="KW-0812">Transmembrane</keyword>
<comment type="caution">
    <text evidence="2">The sequence shown here is derived from an EMBL/GenBank/DDBJ whole genome shotgun (WGS) entry which is preliminary data.</text>
</comment>
<feature type="transmembrane region" description="Helical" evidence="1">
    <location>
        <begin position="22"/>
        <end position="46"/>
    </location>
</feature>
<name>A0A9W8LMP8_9FUNG</name>
<proteinExistence type="predicted"/>
<keyword evidence="3" id="KW-1185">Reference proteome</keyword>
<dbReference type="AlphaFoldDB" id="A0A9W8LMP8"/>
<dbReference type="Proteomes" id="UP001140217">
    <property type="component" value="Unassembled WGS sequence"/>
</dbReference>
<keyword evidence="1" id="KW-0472">Membrane</keyword>
<keyword evidence="1" id="KW-1133">Transmembrane helix</keyword>
<evidence type="ECO:0000313" key="2">
    <source>
        <dbReference type="EMBL" id="KAJ2786222.1"/>
    </source>
</evidence>
<dbReference type="OrthoDB" id="5584619at2759"/>
<evidence type="ECO:0000313" key="3">
    <source>
        <dbReference type="Proteomes" id="UP001140217"/>
    </source>
</evidence>
<gene>
    <name evidence="2" type="ORF">H4R18_000069</name>
</gene>
<accession>A0A9W8LMP8</accession>
<evidence type="ECO:0000256" key="1">
    <source>
        <dbReference type="SAM" id="Phobius"/>
    </source>
</evidence>
<feature type="transmembrane region" description="Helical" evidence="1">
    <location>
        <begin position="90"/>
        <end position="115"/>
    </location>
</feature>
<dbReference type="EMBL" id="JANBUL010000003">
    <property type="protein sequence ID" value="KAJ2786222.1"/>
    <property type="molecule type" value="Genomic_DNA"/>
</dbReference>
<organism evidence="2 3">
    <name type="scientific">Coemansia javaensis</name>
    <dbReference type="NCBI Taxonomy" id="2761396"/>
    <lineage>
        <taxon>Eukaryota</taxon>
        <taxon>Fungi</taxon>
        <taxon>Fungi incertae sedis</taxon>
        <taxon>Zoopagomycota</taxon>
        <taxon>Kickxellomycotina</taxon>
        <taxon>Kickxellomycetes</taxon>
        <taxon>Kickxellales</taxon>
        <taxon>Kickxellaceae</taxon>
        <taxon>Coemansia</taxon>
    </lineage>
</organism>
<feature type="transmembrane region" description="Helical" evidence="1">
    <location>
        <begin position="176"/>
        <end position="201"/>
    </location>
</feature>
<feature type="transmembrane region" description="Helical" evidence="1">
    <location>
        <begin position="135"/>
        <end position="156"/>
    </location>
</feature>
<feature type="transmembrane region" description="Helical" evidence="1">
    <location>
        <begin position="58"/>
        <end position="78"/>
    </location>
</feature>
<sequence>MPAILARQTDSRIELDAPFLKLLVGLGWAAAAASVAMLVLAGWCALRVCRTHSDRQRCRAVGFLSASYLLHAVCQLVLARQPAATHNEGIVQACLVGATASTVFNAFLVAGAIGIDAAVRYGLRSFVLARRLARYWEIGSLGCAVVVCQPLLYVFGDLRWTGSAIVVAEDRASFDAAVWMVESAWTALALAAAAAAAAYAVAKAHKMKRYAAAAAAHESPLSALGTVAGVQTRAVVALCYVLVLATTGAWRLAFRVGGSASLRLLSAASIGEALQPVLLLTVFCADAALGARCPVWLGPAPGLAGAAAAEDAIGAPTQARSGRRRSTIRSFTGWRKTSFLEWQRACADQPQAKDKLAGGLGLWASEVQPCYIRPDAGWPGRGSRSVSEASCCSDSHIMRL</sequence>